<reference evidence="3" key="1">
    <citation type="submission" date="2018-07" db="EMBL/GenBank/DDBJ databases">
        <authorList>
            <person name="Ashton P.M."/>
            <person name="Dallman T."/>
            <person name="Nair S."/>
            <person name="De Pinna E."/>
            <person name="Peters T."/>
            <person name="Grant K."/>
        </authorList>
    </citation>
    <scope>NUCLEOTIDE SEQUENCE</scope>
    <source>
        <strain evidence="3">333397</strain>
    </source>
</reference>
<dbReference type="InterPro" id="IPR025457">
    <property type="entry name" value="DUF4277"/>
</dbReference>
<dbReference type="GO" id="GO:0006313">
    <property type="term" value="P:DNA transposition"/>
    <property type="evidence" value="ECO:0007669"/>
    <property type="project" value="InterPro"/>
</dbReference>
<feature type="domain" description="DUF4277" evidence="2">
    <location>
        <begin position="7"/>
        <end position="113"/>
    </location>
</feature>
<organism evidence="3">
    <name type="scientific">Salmonella enterica subsp. enterica serovar Panama</name>
    <dbReference type="NCBI Taxonomy" id="29472"/>
    <lineage>
        <taxon>Bacteria</taxon>
        <taxon>Pseudomonadati</taxon>
        <taxon>Pseudomonadota</taxon>
        <taxon>Gammaproteobacteria</taxon>
        <taxon>Enterobacterales</taxon>
        <taxon>Enterobacteriaceae</taxon>
        <taxon>Salmonella</taxon>
    </lineage>
</organism>
<gene>
    <name evidence="3" type="ORF">CC707_20890</name>
</gene>
<dbReference type="Pfam" id="PF14104">
    <property type="entry name" value="DUF4277"/>
    <property type="match status" value="1"/>
</dbReference>
<evidence type="ECO:0000259" key="1">
    <source>
        <dbReference type="Pfam" id="PF01609"/>
    </source>
</evidence>
<dbReference type="NCBIfam" id="NF033559">
    <property type="entry name" value="transpos_IS1634"/>
    <property type="match status" value="1"/>
</dbReference>
<name>A0A636GGT8_SALET</name>
<dbReference type="Pfam" id="PF01609">
    <property type="entry name" value="DDE_Tnp_1"/>
    <property type="match status" value="1"/>
</dbReference>
<dbReference type="GO" id="GO:0003677">
    <property type="term" value="F:DNA binding"/>
    <property type="evidence" value="ECO:0007669"/>
    <property type="project" value="InterPro"/>
</dbReference>
<comment type="caution">
    <text evidence="3">The sequence shown here is derived from an EMBL/GenBank/DDBJ whole genome shotgun (WGS) entry which is preliminary data.</text>
</comment>
<accession>A0A636GGT8</accession>
<evidence type="ECO:0000313" key="3">
    <source>
        <dbReference type="EMBL" id="EDI0273534.1"/>
    </source>
</evidence>
<dbReference type="EMBL" id="AAMJPF010000032">
    <property type="protein sequence ID" value="EDI0273534.1"/>
    <property type="molecule type" value="Genomic_DNA"/>
</dbReference>
<protein>
    <submittedName>
        <fullName evidence="3">IS1634 family transposase</fullName>
    </submittedName>
</protein>
<dbReference type="AlphaFoldDB" id="A0A636GGT8"/>
<dbReference type="InterPro" id="IPR002559">
    <property type="entry name" value="Transposase_11"/>
</dbReference>
<dbReference type="PANTHER" id="PTHR34614">
    <property type="match status" value="1"/>
</dbReference>
<dbReference type="PANTHER" id="PTHR34614:SF2">
    <property type="entry name" value="TRANSPOSASE IS4-LIKE DOMAIN-CONTAINING PROTEIN"/>
    <property type="match status" value="1"/>
</dbReference>
<dbReference type="InterPro" id="IPR047654">
    <property type="entry name" value="IS1634_transpos"/>
</dbReference>
<dbReference type="GO" id="GO:0004803">
    <property type="term" value="F:transposase activity"/>
    <property type="evidence" value="ECO:0007669"/>
    <property type="project" value="InterPro"/>
</dbReference>
<sequence length="537" mass="60000">MSAPDISVRNLDHLGLVAAMCDELGIAAMIDTLLPKMHPAKVSHGQAFVAMLLNGLGFHSGTLHMFPLFFASKPVERLIGPGISADDLNDDVLGRCLDALFEADVSSLYQVLSEKVVAHLGLQGTAVHLDITSFHVDGAYDCADGEQTGRLKLVQGYSRDHRPDLNQVVLELICENEAGLPVYMQAMSGNSNDNRSFTEVVKYHLRSLKAAQESRYLVGDAALYSADTLRLLHQQQQLFVTRVPVTLLEARQAVGTVGDVPLQVLDNGYQGRWMDSSYAGVPQRWLLLRSEQASHREQQTLTRNLLRESTRELKAFNRLCARRFACQADAQAELERFGASLMLLQHTAVVVSEPVFAGRGRPKNAQQPVRYQYRIEGGVATSLTQVEAARARTGVFILATNDHSTELTMEALLATYKAQQNVERGFRFLKSLEFLTSSIYLKKPERIEALLMVMTCCLMIYAALEHRIRKGLAEQERDVPDMKKKPTRRPTARWIFLCFSGIHEYSIADSQPLVTKLNPAHQTIVDVLGERYRQIYS</sequence>
<evidence type="ECO:0000259" key="2">
    <source>
        <dbReference type="Pfam" id="PF14104"/>
    </source>
</evidence>
<proteinExistence type="predicted"/>
<dbReference type="InterPro" id="IPR012337">
    <property type="entry name" value="RNaseH-like_sf"/>
</dbReference>
<dbReference type="SUPFAM" id="SSF53098">
    <property type="entry name" value="Ribonuclease H-like"/>
    <property type="match status" value="1"/>
</dbReference>
<feature type="domain" description="Transposase IS4-like" evidence="1">
    <location>
        <begin position="156"/>
        <end position="460"/>
    </location>
</feature>